<sequence length="130" mass="14726">MMTDPVSDFLIRVKNAYMARKTRVEIPHSKYKQALANVLSRYGFLGKIEVKNAKVGKNLLIDLLYQDKKPKITDIKIISKPGRRSYTGYKEIPRVYSGLGIALLSTPEGVISDKEARKKKLGGELICKIW</sequence>
<dbReference type="AlphaFoldDB" id="A0A1F5Z6I3"/>
<dbReference type="SUPFAM" id="SSF56047">
    <property type="entry name" value="Ribosomal protein S8"/>
    <property type="match status" value="1"/>
</dbReference>
<evidence type="ECO:0000256" key="1">
    <source>
        <dbReference type="ARBA" id="ARBA00006471"/>
    </source>
</evidence>
<dbReference type="InterPro" id="IPR000630">
    <property type="entry name" value="Ribosomal_uS8"/>
</dbReference>
<dbReference type="GO" id="GO:1990904">
    <property type="term" value="C:ribonucleoprotein complex"/>
    <property type="evidence" value="ECO:0007669"/>
    <property type="project" value="UniProtKB-KW"/>
</dbReference>
<keyword evidence="5" id="KW-0694">RNA-binding</keyword>
<comment type="subunit">
    <text evidence="5">Part of the 30S ribosomal subunit. Contacts proteins S5 and S12.</text>
</comment>
<dbReference type="GO" id="GO:0005737">
    <property type="term" value="C:cytoplasm"/>
    <property type="evidence" value="ECO:0007669"/>
    <property type="project" value="UniProtKB-ARBA"/>
</dbReference>
<dbReference type="NCBIfam" id="NF001109">
    <property type="entry name" value="PRK00136.1"/>
    <property type="match status" value="1"/>
</dbReference>
<evidence type="ECO:0000256" key="6">
    <source>
        <dbReference type="RuleBase" id="RU003660"/>
    </source>
</evidence>
<evidence type="ECO:0000256" key="3">
    <source>
        <dbReference type="ARBA" id="ARBA00023274"/>
    </source>
</evidence>
<accession>A0A1F5Z6I3</accession>
<dbReference type="Gene3D" id="3.30.1490.10">
    <property type="match status" value="1"/>
</dbReference>
<keyword evidence="3 5" id="KW-0687">Ribonucleoprotein</keyword>
<evidence type="ECO:0000256" key="5">
    <source>
        <dbReference type="HAMAP-Rule" id="MF_01302"/>
    </source>
</evidence>
<dbReference type="InterPro" id="IPR047863">
    <property type="entry name" value="Ribosomal_uS8_CS"/>
</dbReference>
<comment type="similarity">
    <text evidence="1 5 6">Belongs to the universal ribosomal protein uS8 family.</text>
</comment>
<proteinExistence type="inferred from homology"/>
<dbReference type="Gene3D" id="3.30.1370.30">
    <property type="match status" value="1"/>
</dbReference>
<evidence type="ECO:0000313" key="8">
    <source>
        <dbReference type="Proteomes" id="UP000177354"/>
    </source>
</evidence>
<keyword evidence="2 5" id="KW-0689">Ribosomal protein</keyword>
<evidence type="ECO:0000313" key="7">
    <source>
        <dbReference type="EMBL" id="OGG08040.1"/>
    </source>
</evidence>
<dbReference type="InterPro" id="IPR035987">
    <property type="entry name" value="Ribosomal_uS8_sf"/>
</dbReference>
<dbReference type="GO" id="GO:0005840">
    <property type="term" value="C:ribosome"/>
    <property type="evidence" value="ECO:0007669"/>
    <property type="project" value="UniProtKB-KW"/>
</dbReference>
<comment type="caution">
    <text evidence="7">The sequence shown here is derived from an EMBL/GenBank/DDBJ whole genome shotgun (WGS) entry which is preliminary data.</text>
</comment>
<protein>
    <recommendedName>
        <fullName evidence="4 5">Small ribosomal subunit protein uS8</fullName>
    </recommendedName>
</protein>
<dbReference type="PANTHER" id="PTHR11758">
    <property type="entry name" value="40S RIBOSOMAL PROTEIN S15A"/>
    <property type="match status" value="1"/>
</dbReference>
<dbReference type="GO" id="GO:0006412">
    <property type="term" value="P:translation"/>
    <property type="evidence" value="ECO:0007669"/>
    <property type="project" value="UniProtKB-UniRule"/>
</dbReference>
<organism evidence="7 8">
    <name type="scientific">Candidatus Gottesmanbacteria bacterium RIFCSPHIGHO2_01_FULL_40_15</name>
    <dbReference type="NCBI Taxonomy" id="1798376"/>
    <lineage>
        <taxon>Bacteria</taxon>
        <taxon>Candidatus Gottesmaniibacteriota</taxon>
    </lineage>
</organism>
<evidence type="ECO:0000256" key="2">
    <source>
        <dbReference type="ARBA" id="ARBA00022980"/>
    </source>
</evidence>
<dbReference type="Proteomes" id="UP000177354">
    <property type="component" value="Unassembled WGS sequence"/>
</dbReference>
<dbReference type="GO" id="GO:0003735">
    <property type="term" value="F:structural constituent of ribosome"/>
    <property type="evidence" value="ECO:0007669"/>
    <property type="project" value="InterPro"/>
</dbReference>
<dbReference type="GO" id="GO:0019843">
    <property type="term" value="F:rRNA binding"/>
    <property type="evidence" value="ECO:0007669"/>
    <property type="project" value="UniProtKB-UniRule"/>
</dbReference>
<reference evidence="7 8" key="1">
    <citation type="journal article" date="2016" name="Nat. Commun.">
        <title>Thousands of microbial genomes shed light on interconnected biogeochemical processes in an aquifer system.</title>
        <authorList>
            <person name="Anantharaman K."/>
            <person name="Brown C.T."/>
            <person name="Hug L.A."/>
            <person name="Sharon I."/>
            <person name="Castelle C.J."/>
            <person name="Probst A.J."/>
            <person name="Thomas B.C."/>
            <person name="Singh A."/>
            <person name="Wilkins M.J."/>
            <person name="Karaoz U."/>
            <person name="Brodie E.L."/>
            <person name="Williams K.H."/>
            <person name="Hubbard S.S."/>
            <person name="Banfield J.F."/>
        </authorList>
    </citation>
    <scope>NUCLEOTIDE SEQUENCE [LARGE SCALE GENOMIC DNA]</scope>
</reference>
<gene>
    <name evidence="5" type="primary">rpsH</name>
    <name evidence="7" type="ORF">A2777_01485</name>
</gene>
<dbReference type="EMBL" id="MFJF01000005">
    <property type="protein sequence ID" value="OGG08040.1"/>
    <property type="molecule type" value="Genomic_DNA"/>
</dbReference>
<dbReference type="PROSITE" id="PS00053">
    <property type="entry name" value="RIBOSOMAL_S8"/>
    <property type="match status" value="1"/>
</dbReference>
<dbReference type="Pfam" id="PF00410">
    <property type="entry name" value="Ribosomal_S8"/>
    <property type="match status" value="1"/>
</dbReference>
<evidence type="ECO:0000256" key="4">
    <source>
        <dbReference type="ARBA" id="ARBA00035258"/>
    </source>
</evidence>
<dbReference type="FunFam" id="3.30.1490.10:FF:000001">
    <property type="entry name" value="30S ribosomal protein S8"/>
    <property type="match status" value="1"/>
</dbReference>
<name>A0A1F5Z6I3_9BACT</name>
<keyword evidence="5" id="KW-0699">rRNA-binding</keyword>
<dbReference type="HAMAP" id="MF_01302_B">
    <property type="entry name" value="Ribosomal_uS8_B"/>
    <property type="match status" value="1"/>
</dbReference>
<comment type="function">
    <text evidence="5">One of the primary rRNA binding proteins, it binds directly to 16S rRNA central domain where it helps coordinate assembly of the platform of the 30S subunit.</text>
</comment>